<dbReference type="RefSeq" id="XP_067477574.1">
    <property type="nucleotide sequence ID" value="XM_067628334.1"/>
</dbReference>
<proteinExistence type="predicted"/>
<sequence length="159" mass="17425">MLKVRKLSFQDPLSGQTALFSFPLTIREAEQGGGPHQSAIVTEAPTATSLMPTSLVPRNRYQLVFSYVRINNCCVEHTTPHVSDAACCAYSVGSLHPQPIACSLGCYIPECETSPELPFSEVCMPTTRQHARMKKTIQHPQASTQPVDDPCQFCVKDTA</sequence>
<evidence type="ECO:0000313" key="2">
    <source>
        <dbReference type="Proteomes" id="UP000184499"/>
    </source>
</evidence>
<dbReference type="Proteomes" id="UP000184499">
    <property type="component" value="Unassembled WGS sequence"/>
</dbReference>
<gene>
    <name evidence="1" type="ORF">ASPBRDRAFT_617882</name>
</gene>
<dbReference type="AlphaFoldDB" id="A0A1L9UF81"/>
<dbReference type="EMBL" id="KV878686">
    <property type="protein sequence ID" value="OJJ70326.1"/>
    <property type="molecule type" value="Genomic_DNA"/>
</dbReference>
<accession>A0A1L9UF81</accession>
<dbReference type="VEuPathDB" id="FungiDB:ASPBRDRAFT_617882"/>
<keyword evidence="2" id="KW-1185">Reference proteome</keyword>
<reference evidence="2" key="1">
    <citation type="journal article" date="2017" name="Genome Biol.">
        <title>Comparative genomics reveals high biological diversity and specific adaptations in the industrially and medically important fungal genus Aspergillus.</title>
        <authorList>
            <person name="de Vries R.P."/>
            <person name="Riley R."/>
            <person name="Wiebenga A."/>
            <person name="Aguilar-Osorio G."/>
            <person name="Amillis S."/>
            <person name="Uchima C.A."/>
            <person name="Anderluh G."/>
            <person name="Asadollahi M."/>
            <person name="Askin M."/>
            <person name="Barry K."/>
            <person name="Battaglia E."/>
            <person name="Bayram O."/>
            <person name="Benocci T."/>
            <person name="Braus-Stromeyer S.A."/>
            <person name="Caldana C."/>
            <person name="Canovas D."/>
            <person name="Cerqueira G.C."/>
            <person name="Chen F."/>
            <person name="Chen W."/>
            <person name="Choi C."/>
            <person name="Clum A."/>
            <person name="Dos Santos R.A."/>
            <person name="Damasio A.R."/>
            <person name="Diallinas G."/>
            <person name="Emri T."/>
            <person name="Fekete E."/>
            <person name="Flipphi M."/>
            <person name="Freyberg S."/>
            <person name="Gallo A."/>
            <person name="Gournas C."/>
            <person name="Habgood R."/>
            <person name="Hainaut M."/>
            <person name="Harispe M.L."/>
            <person name="Henrissat B."/>
            <person name="Hilden K.S."/>
            <person name="Hope R."/>
            <person name="Hossain A."/>
            <person name="Karabika E."/>
            <person name="Karaffa L."/>
            <person name="Karanyi Z."/>
            <person name="Krasevec N."/>
            <person name="Kuo A."/>
            <person name="Kusch H."/>
            <person name="LaButti K."/>
            <person name="Lagendijk E.L."/>
            <person name="Lapidus A."/>
            <person name="Levasseur A."/>
            <person name="Lindquist E."/>
            <person name="Lipzen A."/>
            <person name="Logrieco A.F."/>
            <person name="MacCabe A."/>
            <person name="Maekelae M.R."/>
            <person name="Malavazi I."/>
            <person name="Melin P."/>
            <person name="Meyer V."/>
            <person name="Mielnichuk N."/>
            <person name="Miskei M."/>
            <person name="Molnar A.P."/>
            <person name="Mule G."/>
            <person name="Ngan C.Y."/>
            <person name="Orejas M."/>
            <person name="Orosz E."/>
            <person name="Ouedraogo J.P."/>
            <person name="Overkamp K.M."/>
            <person name="Park H.-S."/>
            <person name="Perrone G."/>
            <person name="Piumi F."/>
            <person name="Punt P.J."/>
            <person name="Ram A.F."/>
            <person name="Ramon A."/>
            <person name="Rauscher S."/>
            <person name="Record E."/>
            <person name="Riano-Pachon D.M."/>
            <person name="Robert V."/>
            <person name="Roehrig J."/>
            <person name="Ruller R."/>
            <person name="Salamov A."/>
            <person name="Salih N.S."/>
            <person name="Samson R.A."/>
            <person name="Sandor E."/>
            <person name="Sanguinetti M."/>
            <person name="Schuetze T."/>
            <person name="Sepcic K."/>
            <person name="Shelest E."/>
            <person name="Sherlock G."/>
            <person name="Sophianopoulou V."/>
            <person name="Squina F.M."/>
            <person name="Sun H."/>
            <person name="Susca A."/>
            <person name="Todd R.B."/>
            <person name="Tsang A."/>
            <person name="Unkles S.E."/>
            <person name="van de Wiele N."/>
            <person name="van Rossen-Uffink D."/>
            <person name="Oliveira J.V."/>
            <person name="Vesth T.C."/>
            <person name="Visser J."/>
            <person name="Yu J.-H."/>
            <person name="Zhou M."/>
            <person name="Andersen M.R."/>
            <person name="Archer D.B."/>
            <person name="Baker S.E."/>
            <person name="Benoit I."/>
            <person name="Brakhage A.A."/>
            <person name="Braus G.H."/>
            <person name="Fischer R."/>
            <person name="Frisvad J.C."/>
            <person name="Goldman G.H."/>
            <person name="Houbraken J."/>
            <person name="Oakley B."/>
            <person name="Pocsi I."/>
            <person name="Scazzocchio C."/>
            <person name="Seiboth B."/>
            <person name="vanKuyk P.A."/>
            <person name="Wortman J."/>
            <person name="Dyer P.S."/>
            <person name="Grigoriev I.V."/>
        </authorList>
    </citation>
    <scope>NUCLEOTIDE SEQUENCE [LARGE SCALE GENOMIC DNA]</scope>
    <source>
        <strain evidence="2">CBS 101740 / IMI 381727 / IBT 21946</strain>
    </source>
</reference>
<evidence type="ECO:0000313" key="1">
    <source>
        <dbReference type="EMBL" id="OJJ70326.1"/>
    </source>
</evidence>
<name>A0A1L9UF81_ASPBC</name>
<dbReference type="GeneID" id="93580822"/>
<protein>
    <submittedName>
        <fullName evidence="1">Uncharacterized protein</fullName>
    </submittedName>
</protein>
<organism evidence="1 2">
    <name type="scientific">Aspergillus brasiliensis (strain CBS 101740 / IMI 381727 / IBT 21946)</name>
    <dbReference type="NCBI Taxonomy" id="767769"/>
    <lineage>
        <taxon>Eukaryota</taxon>
        <taxon>Fungi</taxon>
        <taxon>Dikarya</taxon>
        <taxon>Ascomycota</taxon>
        <taxon>Pezizomycotina</taxon>
        <taxon>Eurotiomycetes</taxon>
        <taxon>Eurotiomycetidae</taxon>
        <taxon>Eurotiales</taxon>
        <taxon>Aspergillaceae</taxon>
        <taxon>Aspergillus</taxon>
        <taxon>Aspergillus subgen. Circumdati</taxon>
    </lineage>
</organism>